<dbReference type="AlphaFoldDB" id="A0A518AKI4"/>
<keyword evidence="3" id="KW-1185">Reference proteome</keyword>
<accession>A0A518AKI4</accession>
<dbReference type="KEGG" id="amuc:Pan181_14250"/>
<dbReference type="PROSITE" id="PS51318">
    <property type="entry name" value="TAT"/>
    <property type="match status" value="1"/>
</dbReference>
<evidence type="ECO:0000313" key="3">
    <source>
        <dbReference type="Proteomes" id="UP000315750"/>
    </source>
</evidence>
<feature type="chain" id="PRO_5021728419" description="DUF1552 domain-containing protein" evidence="1">
    <location>
        <begin position="29"/>
        <end position="442"/>
    </location>
</feature>
<proteinExistence type="predicted"/>
<dbReference type="OrthoDB" id="9146593at2"/>
<evidence type="ECO:0000256" key="1">
    <source>
        <dbReference type="SAM" id="SignalP"/>
    </source>
</evidence>
<dbReference type="Proteomes" id="UP000315750">
    <property type="component" value="Chromosome"/>
</dbReference>
<organism evidence="2 3">
    <name type="scientific">Aeoliella mucimassa</name>
    <dbReference type="NCBI Taxonomy" id="2527972"/>
    <lineage>
        <taxon>Bacteria</taxon>
        <taxon>Pseudomonadati</taxon>
        <taxon>Planctomycetota</taxon>
        <taxon>Planctomycetia</taxon>
        <taxon>Pirellulales</taxon>
        <taxon>Lacipirellulaceae</taxon>
        <taxon>Aeoliella</taxon>
    </lineage>
</organism>
<reference evidence="2 3" key="1">
    <citation type="submission" date="2019-02" db="EMBL/GenBank/DDBJ databases">
        <title>Deep-cultivation of Planctomycetes and their phenomic and genomic characterization uncovers novel biology.</title>
        <authorList>
            <person name="Wiegand S."/>
            <person name="Jogler M."/>
            <person name="Boedeker C."/>
            <person name="Pinto D."/>
            <person name="Vollmers J."/>
            <person name="Rivas-Marin E."/>
            <person name="Kohn T."/>
            <person name="Peeters S.H."/>
            <person name="Heuer A."/>
            <person name="Rast P."/>
            <person name="Oberbeckmann S."/>
            <person name="Bunk B."/>
            <person name="Jeske O."/>
            <person name="Meyerdierks A."/>
            <person name="Storesund J.E."/>
            <person name="Kallscheuer N."/>
            <person name="Luecker S."/>
            <person name="Lage O.M."/>
            <person name="Pohl T."/>
            <person name="Merkel B.J."/>
            <person name="Hornburger P."/>
            <person name="Mueller R.-W."/>
            <person name="Bruemmer F."/>
            <person name="Labrenz M."/>
            <person name="Spormann A.M."/>
            <person name="Op den Camp H."/>
            <person name="Overmann J."/>
            <person name="Amann R."/>
            <person name="Jetten M.S.M."/>
            <person name="Mascher T."/>
            <person name="Medema M.H."/>
            <person name="Devos D.P."/>
            <person name="Kaster A.-K."/>
            <person name="Ovreas L."/>
            <person name="Rohde M."/>
            <person name="Galperin M.Y."/>
            <person name="Jogler C."/>
        </authorList>
    </citation>
    <scope>NUCLEOTIDE SEQUENCE [LARGE SCALE GENOMIC DNA]</scope>
    <source>
        <strain evidence="2 3">Pan181</strain>
    </source>
</reference>
<feature type="signal peptide" evidence="1">
    <location>
        <begin position="1"/>
        <end position="28"/>
    </location>
</feature>
<dbReference type="Pfam" id="PF07586">
    <property type="entry name" value="HXXSHH"/>
    <property type="match status" value="1"/>
</dbReference>
<gene>
    <name evidence="2" type="ORF">Pan181_14250</name>
</gene>
<protein>
    <recommendedName>
        <fullName evidence="4">DUF1552 domain-containing protein</fullName>
    </recommendedName>
</protein>
<dbReference type="InterPro" id="IPR006311">
    <property type="entry name" value="TAT_signal"/>
</dbReference>
<sequence length="442" mass="48062" precursor="true">MAFQPIARRTFLRGLGTAIALPALEAMASSASIGAAAEAPKRLAFMYVPNGAHMPDWTPQDVGRNFALPKILEPLEKVRQHVSVLSGLAVDNARAKGDGPGDHARSAAAFLTGMHPVKTEGRDLRAGVSVDHIAAKYIAGDTPFPTLELGCEAGRLAGTCDSGYSCAYSNSISWQSATQPAGKEVNPQQVFDRLVGGGNSKDIAESQHRRRARQSSILDFVAEDARRLQRKVSTTDRQKLEEYLESIRGVERRIENPASRFSETDIHRPDGIPNEYANHLRVMGDLMVLAFQADLTRVSTLMFANEGSNRRYRELEITGGHHQLSHHDHDADKMAAISKINRYHVEQFAYIIDRMANIPEGDSTLLANTGIVYGSAIRDGNRHDHHDVPVLLAGNLGGTFDTGSHQTFPDKTPLMNLMLTMLQAVGAPVESVGDSTGTIALV</sequence>
<evidence type="ECO:0008006" key="4">
    <source>
        <dbReference type="Google" id="ProtNLM"/>
    </source>
</evidence>
<dbReference type="InterPro" id="IPR011447">
    <property type="entry name" value="DUF1552"/>
</dbReference>
<dbReference type="EMBL" id="CP036278">
    <property type="protein sequence ID" value="QDU55239.1"/>
    <property type="molecule type" value="Genomic_DNA"/>
</dbReference>
<name>A0A518AKI4_9BACT</name>
<dbReference type="RefSeq" id="WP_145246118.1">
    <property type="nucleotide sequence ID" value="NZ_CP036278.1"/>
</dbReference>
<keyword evidence="1" id="KW-0732">Signal</keyword>
<evidence type="ECO:0000313" key="2">
    <source>
        <dbReference type="EMBL" id="QDU55239.1"/>
    </source>
</evidence>